<name>A0AAX4HQK7_9BACT</name>
<dbReference type="EMBL" id="CP139487">
    <property type="protein sequence ID" value="WPU65480.1"/>
    <property type="molecule type" value="Genomic_DNA"/>
</dbReference>
<keyword evidence="3" id="KW-1185">Reference proteome</keyword>
<dbReference type="KEGG" id="psti:SOO65_01845"/>
<protein>
    <submittedName>
        <fullName evidence="2">Uncharacterized protein</fullName>
    </submittedName>
</protein>
<evidence type="ECO:0000313" key="2">
    <source>
        <dbReference type="EMBL" id="WPU65480.1"/>
    </source>
</evidence>
<proteinExistence type="predicted"/>
<keyword evidence="1" id="KW-0732">Signal</keyword>
<feature type="signal peptide" evidence="1">
    <location>
        <begin position="1"/>
        <end position="19"/>
    </location>
</feature>
<sequence>MIRLFLVSMVILLSINVQATVPDRFTQNNINYRTYFGECPSKSSGMLTLILMKEFEKTGSLKSVKEKILDEKLDEKYFLSDYRISYNPVIKTLKIQLECPEPLAKVQVYKPNGEEHYSAILGDNAKMYEPQYENLMKAEKRLNHNLPLLAITTEQLEGNAPTDLAIFIKKMELDLRKQVSEIILSKNNDLTIIFALGGKATSVFMGADLWEEKLTKLTKVVGYVSKNKRYPSSINLVNSKKVVVKFSDKI</sequence>
<dbReference type="AlphaFoldDB" id="A0AAX4HQK7"/>
<feature type="chain" id="PRO_5043332254" evidence="1">
    <location>
        <begin position="20"/>
        <end position="250"/>
    </location>
</feature>
<gene>
    <name evidence="2" type="ORF">SOO65_01845</name>
</gene>
<evidence type="ECO:0000256" key="1">
    <source>
        <dbReference type="SAM" id="SignalP"/>
    </source>
</evidence>
<accession>A0AAX4HQK7</accession>
<reference evidence="2 3" key="1">
    <citation type="submission" date="2023-11" db="EMBL/GenBank/DDBJ databases">
        <title>Peredibacter starrii A3.12.</title>
        <authorList>
            <person name="Mitchell R.J."/>
        </authorList>
    </citation>
    <scope>NUCLEOTIDE SEQUENCE [LARGE SCALE GENOMIC DNA]</scope>
    <source>
        <strain evidence="2 3">A3.12</strain>
    </source>
</reference>
<organism evidence="2 3">
    <name type="scientific">Peredibacter starrii</name>
    <dbReference type="NCBI Taxonomy" id="28202"/>
    <lineage>
        <taxon>Bacteria</taxon>
        <taxon>Pseudomonadati</taxon>
        <taxon>Bdellovibrionota</taxon>
        <taxon>Bacteriovoracia</taxon>
        <taxon>Bacteriovoracales</taxon>
        <taxon>Bacteriovoracaceae</taxon>
        <taxon>Peredibacter</taxon>
    </lineage>
</organism>
<dbReference type="Proteomes" id="UP001324634">
    <property type="component" value="Chromosome"/>
</dbReference>
<evidence type="ECO:0000313" key="3">
    <source>
        <dbReference type="Proteomes" id="UP001324634"/>
    </source>
</evidence>
<dbReference type="RefSeq" id="WP_321396027.1">
    <property type="nucleotide sequence ID" value="NZ_CP139487.1"/>
</dbReference>